<dbReference type="InterPro" id="IPR023009">
    <property type="entry name" value="Tyrosine_recombinase_XerC/XerD"/>
</dbReference>
<keyword evidence="3 9" id="KW-0132">Cell division</keyword>
<dbReference type="GO" id="GO:0005737">
    <property type="term" value="C:cytoplasm"/>
    <property type="evidence" value="ECO:0007669"/>
    <property type="project" value="UniProtKB-SubCell"/>
</dbReference>
<dbReference type="Pfam" id="PF00589">
    <property type="entry name" value="Phage_integrase"/>
    <property type="match status" value="1"/>
</dbReference>
<organism evidence="10 11">
    <name type="scientific">Thermosulfuriphilus ammonigenes</name>
    <dbReference type="NCBI Taxonomy" id="1936021"/>
    <lineage>
        <taxon>Bacteria</taxon>
        <taxon>Pseudomonadati</taxon>
        <taxon>Thermodesulfobacteriota</taxon>
        <taxon>Thermodesulfobacteria</taxon>
        <taxon>Thermodesulfobacteriales</taxon>
        <taxon>Thermodesulfobacteriaceae</taxon>
        <taxon>Thermosulfuriphilus</taxon>
    </lineage>
</organism>
<keyword evidence="7 9" id="KW-0233">DNA recombination</keyword>
<dbReference type="AlphaFoldDB" id="A0A6G7PXK0"/>
<dbReference type="GO" id="GO:0009037">
    <property type="term" value="F:tyrosine-based site-specific recombinase activity"/>
    <property type="evidence" value="ECO:0007669"/>
    <property type="project" value="UniProtKB-UniRule"/>
</dbReference>
<dbReference type="InterPro" id="IPR050090">
    <property type="entry name" value="Tyrosine_recombinase_XerCD"/>
</dbReference>
<dbReference type="PANTHER" id="PTHR30349:SF77">
    <property type="entry name" value="TYROSINE RECOMBINASE XERC"/>
    <property type="match status" value="1"/>
</dbReference>
<dbReference type="PROSITE" id="PS51898">
    <property type="entry name" value="TYR_RECOMBINASE"/>
    <property type="match status" value="1"/>
</dbReference>
<evidence type="ECO:0000256" key="1">
    <source>
        <dbReference type="ARBA" id="ARBA00004496"/>
    </source>
</evidence>
<dbReference type="NCBIfam" id="NF001399">
    <property type="entry name" value="PRK00283.1"/>
    <property type="match status" value="1"/>
</dbReference>
<dbReference type="NCBIfam" id="NF040815">
    <property type="entry name" value="recomb_XerA_Arch"/>
    <property type="match status" value="1"/>
</dbReference>
<evidence type="ECO:0000256" key="4">
    <source>
        <dbReference type="ARBA" id="ARBA00022829"/>
    </source>
</evidence>
<evidence type="ECO:0000256" key="6">
    <source>
        <dbReference type="ARBA" id="ARBA00023125"/>
    </source>
</evidence>
<dbReference type="KEGG" id="tav:G4V39_08670"/>
<sequence length="299" mass="34239">MRQALKTFLEYLATEKNASPETIRAYRKDLQLLGEALGWPELKTISTRDIKAFLARQLMDHSRATIMRRVAAIRVFFSFLRKRGFLSHDPARSLKPPKQRRPLPGYLTVDEVFCLLEVSRRRRKGLEVRDRAILEVLYGTGLRVSEVAGLNLDDISFEPGLVRVFGKGRKERLVPLGEAACQAIKDWLPLRERLLKDPAERALFVNNRGRRLTARSIHRLVRDRGRVAGLARPLHPHLLRHSYATHLLEGGADLRAIQEMLGHASLATTQRYTHLDLSHLMAIYDDAHPRARKEKDGKD</sequence>
<comment type="similarity">
    <text evidence="9">Belongs to the 'phage' integrase family. XerC subfamily.</text>
</comment>
<dbReference type="RefSeq" id="WP_166032558.1">
    <property type="nucleotide sequence ID" value="NZ_CP048877.1"/>
</dbReference>
<evidence type="ECO:0000256" key="8">
    <source>
        <dbReference type="ARBA" id="ARBA00023306"/>
    </source>
</evidence>
<feature type="active site" evidence="9">
    <location>
        <position position="240"/>
    </location>
</feature>
<keyword evidence="11" id="KW-1185">Reference proteome</keyword>
<evidence type="ECO:0000256" key="3">
    <source>
        <dbReference type="ARBA" id="ARBA00022618"/>
    </source>
</evidence>
<comment type="subunit">
    <text evidence="9">Forms a cyclic heterotetrameric complex composed of two molecules of XerC and two molecules of XerD.</text>
</comment>
<dbReference type="GO" id="GO:0003677">
    <property type="term" value="F:DNA binding"/>
    <property type="evidence" value="ECO:0007669"/>
    <property type="project" value="UniProtKB-UniRule"/>
</dbReference>
<dbReference type="Gene3D" id="1.10.443.10">
    <property type="entry name" value="Intergrase catalytic core"/>
    <property type="match status" value="1"/>
</dbReference>
<dbReference type="InterPro" id="IPR004107">
    <property type="entry name" value="Integrase_SAM-like_N"/>
</dbReference>
<dbReference type="EMBL" id="CP048877">
    <property type="protein sequence ID" value="QIJ72340.1"/>
    <property type="molecule type" value="Genomic_DNA"/>
</dbReference>
<reference evidence="10 11" key="1">
    <citation type="submission" date="2020-02" db="EMBL/GenBank/DDBJ databases">
        <title>Genome analysis of Thermosulfuriphilus ammonigenes ST65T, an anaerobic thermophilic chemolithoautotrophic bacterium isolated from a deep-sea hydrothermal vent.</title>
        <authorList>
            <person name="Slobodkina G."/>
            <person name="Allioux M."/>
            <person name="Merkel A."/>
            <person name="Alain K."/>
            <person name="Jebbar M."/>
            <person name="Slobodkin A."/>
        </authorList>
    </citation>
    <scope>NUCLEOTIDE SEQUENCE [LARGE SCALE GENOMIC DNA]</scope>
    <source>
        <strain evidence="10 11">ST65</strain>
    </source>
</reference>
<feature type="active site" description="O-(3'-phospho-DNA)-tyrosine intermediate" evidence="9">
    <location>
        <position position="272"/>
    </location>
</feature>
<keyword evidence="6 9" id="KW-0238">DNA-binding</keyword>
<evidence type="ECO:0000256" key="2">
    <source>
        <dbReference type="ARBA" id="ARBA00022490"/>
    </source>
</evidence>
<dbReference type="SUPFAM" id="SSF56349">
    <property type="entry name" value="DNA breaking-rejoining enzymes"/>
    <property type="match status" value="1"/>
</dbReference>
<dbReference type="Pfam" id="PF02899">
    <property type="entry name" value="Phage_int_SAM_1"/>
    <property type="match status" value="1"/>
</dbReference>
<dbReference type="Gene3D" id="1.10.150.130">
    <property type="match status" value="1"/>
</dbReference>
<accession>A0A6G7PXK0</accession>
<dbReference type="PANTHER" id="PTHR30349">
    <property type="entry name" value="PHAGE INTEGRASE-RELATED"/>
    <property type="match status" value="1"/>
</dbReference>
<proteinExistence type="inferred from homology"/>
<comment type="subcellular location">
    <subcellularLocation>
        <location evidence="1 9">Cytoplasm</location>
    </subcellularLocation>
</comment>
<dbReference type="HAMAP" id="MF_01808">
    <property type="entry name" value="Recomb_XerC_XerD"/>
    <property type="match status" value="1"/>
</dbReference>
<evidence type="ECO:0000256" key="5">
    <source>
        <dbReference type="ARBA" id="ARBA00022908"/>
    </source>
</evidence>
<dbReference type="GO" id="GO:0007059">
    <property type="term" value="P:chromosome segregation"/>
    <property type="evidence" value="ECO:0007669"/>
    <property type="project" value="UniProtKB-UniRule"/>
</dbReference>
<dbReference type="InterPro" id="IPR010998">
    <property type="entry name" value="Integrase_recombinase_N"/>
</dbReference>
<keyword evidence="8 9" id="KW-0131">Cell cycle</keyword>
<dbReference type="PROSITE" id="PS51900">
    <property type="entry name" value="CB"/>
    <property type="match status" value="1"/>
</dbReference>
<name>A0A6G7PXK0_9BACT</name>
<feature type="active site" evidence="9">
    <location>
        <position position="167"/>
    </location>
</feature>
<dbReference type="Proteomes" id="UP000502179">
    <property type="component" value="Chromosome"/>
</dbReference>
<dbReference type="InterPro" id="IPR002104">
    <property type="entry name" value="Integrase_catalytic"/>
</dbReference>
<keyword evidence="4 9" id="KW-0159">Chromosome partition</keyword>
<comment type="function">
    <text evidence="9">Site-specific tyrosine recombinase, which acts by catalyzing the cutting and rejoining of the recombining DNA molecules. The XerC-XerD complex is essential to convert dimers of the bacterial chromosome into monomers to permit their segregation at cell division. It also contributes to the segregational stability of plasmids.</text>
</comment>
<feature type="active site" evidence="9">
    <location>
        <position position="143"/>
    </location>
</feature>
<evidence type="ECO:0000256" key="9">
    <source>
        <dbReference type="HAMAP-Rule" id="MF_01808"/>
    </source>
</evidence>
<dbReference type="InterPro" id="IPR044068">
    <property type="entry name" value="CB"/>
</dbReference>
<feature type="active site" evidence="9">
    <location>
        <position position="237"/>
    </location>
</feature>
<gene>
    <name evidence="9" type="primary">xerC</name>
    <name evidence="10" type="ORF">G4V39_08670</name>
</gene>
<dbReference type="InterPro" id="IPR013762">
    <property type="entry name" value="Integrase-like_cat_sf"/>
</dbReference>
<keyword evidence="2 9" id="KW-0963">Cytoplasm</keyword>
<evidence type="ECO:0000313" key="10">
    <source>
        <dbReference type="EMBL" id="QIJ72340.1"/>
    </source>
</evidence>
<evidence type="ECO:0000256" key="7">
    <source>
        <dbReference type="ARBA" id="ARBA00023172"/>
    </source>
</evidence>
<keyword evidence="5 9" id="KW-0229">DNA integration</keyword>
<feature type="active site" evidence="9">
    <location>
        <position position="263"/>
    </location>
</feature>
<evidence type="ECO:0000313" key="11">
    <source>
        <dbReference type="Proteomes" id="UP000502179"/>
    </source>
</evidence>
<dbReference type="GO" id="GO:0051301">
    <property type="term" value="P:cell division"/>
    <property type="evidence" value="ECO:0007669"/>
    <property type="project" value="UniProtKB-KW"/>
</dbReference>
<dbReference type="GO" id="GO:0006313">
    <property type="term" value="P:DNA transposition"/>
    <property type="evidence" value="ECO:0007669"/>
    <property type="project" value="UniProtKB-UniRule"/>
</dbReference>
<dbReference type="InterPro" id="IPR011010">
    <property type="entry name" value="DNA_brk_join_enz"/>
</dbReference>
<dbReference type="CDD" id="cd00798">
    <property type="entry name" value="INT_XerDC_C"/>
    <property type="match status" value="1"/>
</dbReference>
<protein>
    <recommendedName>
        <fullName evidence="9">Tyrosine recombinase XerC</fullName>
    </recommendedName>
</protein>